<protein>
    <submittedName>
        <fullName evidence="2 3">Uncharacterized protein</fullName>
    </submittedName>
</protein>
<reference evidence="3" key="3">
    <citation type="submission" date="2018-08" db="UniProtKB">
        <authorList>
            <consortium name="EnsemblPlants"/>
        </authorList>
    </citation>
    <scope>IDENTIFICATION</scope>
    <source>
        <strain evidence="3">cv. Bd21</strain>
    </source>
</reference>
<dbReference type="Gramene" id="KQJ81502">
    <property type="protein sequence ID" value="KQJ81502"/>
    <property type="gene ID" value="BRADI_5g01153v3"/>
</dbReference>
<evidence type="ECO:0000313" key="3">
    <source>
        <dbReference type="EnsemblPlants" id="KQJ81502"/>
    </source>
</evidence>
<feature type="region of interest" description="Disordered" evidence="1">
    <location>
        <begin position="1"/>
        <end position="85"/>
    </location>
</feature>
<keyword evidence="4" id="KW-1185">Reference proteome</keyword>
<gene>
    <name evidence="2" type="ORF">BRADI_5g01153v3</name>
</gene>
<accession>A0A0Q3E1D3</accession>
<dbReference type="AlphaFoldDB" id="A0A0Q3E1D3"/>
<feature type="compositionally biased region" description="Polar residues" evidence="1">
    <location>
        <begin position="58"/>
        <end position="70"/>
    </location>
</feature>
<feature type="compositionally biased region" description="Basic and acidic residues" evidence="1">
    <location>
        <begin position="72"/>
        <end position="83"/>
    </location>
</feature>
<dbReference type="EnsemblPlants" id="KQJ81502">
    <property type="protein sequence ID" value="KQJ81502"/>
    <property type="gene ID" value="BRADI_5g01153v3"/>
</dbReference>
<organism evidence="2">
    <name type="scientific">Brachypodium distachyon</name>
    <name type="common">Purple false brome</name>
    <name type="synonym">Trachynia distachya</name>
    <dbReference type="NCBI Taxonomy" id="15368"/>
    <lineage>
        <taxon>Eukaryota</taxon>
        <taxon>Viridiplantae</taxon>
        <taxon>Streptophyta</taxon>
        <taxon>Embryophyta</taxon>
        <taxon>Tracheophyta</taxon>
        <taxon>Spermatophyta</taxon>
        <taxon>Magnoliopsida</taxon>
        <taxon>Liliopsida</taxon>
        <taxon>Poales</taxon>
        <taxon>Poaceae</taxon>
        <taxon>BOP clade</taxon>
        <taxon>Pooideae</taxon>
        <taxon>Stipodae</taxon>
        <taxon>Brachypodieae</taxon>
        <taxon>Brachypodium</taxon>
    </lineage>
</organism>
<dbReference type="EMBL" id="CM000884">
    <property type="protein sequence ID" value="KQJ81502.2"/>
    <property type="molecule type" value="Genomic_DNA"/>
</dbReference>
<sequence length="186" mass="19936">MGFLGPPWASQVPTRSPRAAMSEPASGSSCGGGDGGGDDIKLATGKKPAMKEHRRSETASGSSGDATIKSQKVAEGDKAEAGKKAKMWTVTREYIDRLRKEKDAGPQIRSFDYLNDGTDPGADALRAIVAGAAAATAETEAEKARILEDYDTRGYAQVEVVEDPWSDKEMVRKLMAWKEKVQQLSS</sequence>
<evidence type="ECO:0000313" key="4">
    <source>
        <dbReference type="Proteomes" id="UP000008810"/>
    </source>
</evidence>
<evidence type="ECO:0000313" key="2">
    <source>
        <dbReference type="EMBL" id="KQJ81502.2"/>
    </source>
</evidence>
<proteinExistence type="predicted"/>
<evidence type="ECO:0000256" key="1">
    <source>
        <dbReference type="SAM" id="MobiDB-lite"/>
    </source>
</evidence>
<reference evidence="2" key="2">
    <citation type="submission" date="2017-06" db="EMBL/GenBank/DDBJ databases">
        <title>WGS assembly of Brachypodium distachyon.</title>
        <authorList>
            <consortium name="The International Brachypodium Initiative"/>
            <person name="Lucas S."/>
            <person name="Harmon-Smith M."/>
            <person name="Lail K."/>
            <person name="Tice H."/>
            <person name="Grimwood J."/>
            <person name="Bruce D."/>
            <person name="Barry K."/>
            <person name="Shu S."/>
            <person name="Lindquist E."/>
            <person name="Wang M."/>
            <person name="Pitluck S."/>
            <person name="Vogel J.P."/>
            <person name="Garvin D.F."/>
            <person name="Mockler T.C."/>
            <person name="Schmutz J."/>
            <person name="Rokhsar D."/>
            <person name="Bevan M.W."/>
        </authorList>
    </citation>
    <scope>NUCLEOTIDE SEQUENCE</scope>
    <source>
        <strain evidence="2">Bd21</strain>
    </source>
</reference>
<name>A0A0Q3E1D3_BRADI</name>
<reference evidence="2 3" key="1">
    <citation type="journal article" date="2010" name="Nature">
        <title>Genome sequencing and analysis of the model grass Brachypodium distachyon.</title>
        <authorList>
            <consortium name="International Brachypodium Initiative"/>
        </authorList>
    </citation>
    <scope>NUCLEOTIDE SEQUENCE [LARGE SCALE GENOMIC DNA]</scope>
    <source>
        <strain evidence="2 3">Bd21</strain>
    </source>
</reference>
<dbReference type="InParanoid" id="A0A0Q3E1D3"/>
<dbReference type="Proteomes" id="UP000008810">
    <property type="component" value="Chromosome 5"/>
</dbReference>